<gene>
    <name evidence="2" type="ORF">NDU88_003535</name>
</gene>
<accession>A0AAV7NR49</accession>
<name>A0AAV7NR49_PLEWA</name>
<feature type="compositionally biased region" description="Low complexity" evidence="1">
    <location>
        <begin position="59"/>
        <end position="83"/>
    </location>
</feature>
<dbReference type="EMBL" id="JANPWB010000012">
    <property type="protein sequence ID" value="KAJ1115310.1"/>
    <property type="molecule type" value="Genomic_DNA"/>
</dbReference>
<organism evidence="2 3">
    <name type="scientific">Pleurodeles waltl</name>
    <name type="common">Iberian ribbed newt</name>
    <dbReference type="NCBI Taxonomy" id="8319"/>
    <lineage>
        <taxon>Eukaryota</taxon>
        <taxon>Metazoa</taxon>
        <taxon>Chordata</taxon>
        <taxon>Craniata</taxon>
        <taxon>Vertebrata</taxon>
        <taxon>Euteleostomi</taxon>
        <taxon>Amphibia</taxon>
        <taxon>Batrachia</taxon>
        <taxon>Caudata</taxon>
        <taxon>Salamandroidea</taxon>
        <taxon>Salamandridae</taxon>
        <taxon>Pleurodelinae</taxon>
        <taxon>Pleurodeles</taxon>
    </lineage>
</organism>
<evidence type="ECO:0000313" key="2">
    <source>
        <dbReference type="EMBL" id="KAJ1115310.1"/>
    </source>
</evidence>
<comment type="caution">
    <text evidence="2">The sequence shown here is derived from an EMBL/GenBank/DDBJ whole genome shotgun (WGS) entry which is preliminary data.</text>
</comment>
<evidence type="ECO:0000256" key="1">
    <source>
        <dbReference type="SAM" id="MobiDB-lite"/>
    </source>
</evidence>
<sequence>MLTSPLPDPLLEIGDPPHPWAPPLKDCAAGTDGLGVAATPPHCEENTRPEDRLSRERLAGLGLPPRPAAEGPAGAGAQAEALRSNGRPGEWWGRDEGGSAVPGRSGWPGPLLLRAVEGPAVAGATRWGRRPMRHPPPLAVDVRLTSGDGERNGFKIRPYTMQTRGEKTQKVHKGDIRLGTR</sequence>
<dbReference type="AlphaFoldDB" id="A0AAV7NR49"/>
<feature type="compositionally biased region" description="Basic and acidic residues" evidence="1">
    <location>
        <begin position="164"/>
        <end position="181"/>
    </location>
</feature>
<feature type="region of interest" description="Disordered" evidence="1">
    <location>
        <begin position="1"/>
        <end position="105"/>
    </location>
</feature>
<protein>
    <submittedName>
        <fullName evidence="2">Uncharacterized protein</fullName>
    </submittedName>
</protein>
<reference evidence="2" key="1">
    <citation type="journal article" date="2022" name="bioRxiv">
        <title>Sequencing and chromosome-scale assembly of the giantPleurodeles waltlgenome.</title>
        <authorList>
            <person name="Brown T."/>
            <person name="Elewa A."/>
            <person name="Iarovenko S."/>
            <person name="Subramanian E."/>
            <person name="Araus A.J."/>
            <person name="Petzold A."/>
            <person name="Susuki M."/>
            <person name="Suzuki K.-i.T."/>
            <person name="Hayashi T."/>
            <person name="Toyoda A."/>
            <person name="Oliveira C."/>
            <person name="Osipova E."/>
            <person name="Leigh N.D."/>
            <person name="Simon A."/>
            <person name="Yun M.H."/>
        </authorList>
    </citation>
    <scope>NUCLEOTIDE SEQUENCE</scope>
    <source>
        <strain evidence="2">20211129_DDA</strain>
        <tissue evidence="2">Liver</tissue>
    </source>
</reference>
<dbReference type="Proteomes" id="UP001066276">
    <property type="component" value="Chromosome 8"/>
</dbReference>
<feature type="region of interest" description="Disordered" evidence="1">
    <location>
        <begin position="126"/>
        <end position="181"/>
    </location>
</feature>
<proteinExistence type="predicted"/>
<evidence type="ECO:0000313" key="3">
    <source>
        <dbReference type="Proteomes" id="UP001066276"/>
    </source>
</evidence>
<keyword evidence="3" id="KW-1185">Reference proteome</keyword>
<feature type="compositionally biased region" description="Basic and acidic residues" evidence="1">
    <location>
        <begin position="42"/>
        <end position="58"/>
    </location>
</feature>